<dbReference type="EMBL" id="JAJEPS010000010">
    <property type="protein sequence ID" value="MCC2126738.1"/>
    <property type="molecule type" value="Genomic_DNA"/>
</dbReference>
<dbReference type="PANTHER" id="PTHR31793:SF27">
    <property type="entry name" value="NOVEL THIOESTERASE SUPERFAMILY DOMAIN AND SAPOSIN A-TYPE DOMAIN CONTAINING PROTEIN (0610012H03RIK)"/>
    <property type="match status" value="1"/>
</dbReference>
<protein>
    <submittedName>
        <fullName evidence="3">Acyl-CoA thioesterase</fullName>
    </submittedName>
</protein>
<proteinExistence type="inferred from homology"/>
<dbReference type="SUPFAM" id="SSF54637">
    <property type="entry name" value="Thioesterase/thiol ester dehydrase-isomerase"/>
    <property type="match status" value="1"/>
</dbReference>
<dbReference type="RefSeq" id="WP_118770387.1">
    <property type="nucleotide sequence ID" value="NZ_JAJEPS010000010.1"/>
</dbReference>
<reference evidence="3 4" key="1">
    <citation type="submission" date="2021-10" db="EMBL/GenBank/DDBJ databases">
        <title>Anaerobic single-cell dispensing facilitates the cultivation of human gut bacteria.</title>
        <authorList>
            <person name="Afrizal A."/>
        </authorList>
    </citation>
    <scope>NUCLEOTIDE SEQUENCE [LARGE SCALE GENOMIC DNA]</scope>
    <source>
        <strain evidence="3 4">CLA-AA-H276</strain>
    </source>
</reference>
<keyword evidence="4" id="KW-1185">Reference proteome</keyword>
<keyword evidence="2" id="KW-0378">Hydrolase</keyword>
<dbReference type="AlphaFoldDB" id="A0AAE3DAB9"/>
<sequence length="149" mass="17504">MQNECEEKIMNYIHQAQYYETDQMGIIHHSNYIRWMEEARIAYMDELGFPYKKVEEAGIISPVLSVQCDYKAMTYFGDRVCIDVKLSSFRGVKYEISYEMRDEKTGELRASATSAHCYLGKNGRPSNIKKELPELYAKMMEELQKVEKK</sequence>
<dbReference type="InterPro" id="IPR029069">
    <property type="entry name" value="HotDog_dom_sf"/>
</dbReference>
<name>A0AAE3DAB9_9FIRM</name>
<evidence type="ECO:0000256" key="2">
    <source>
        <dbReference type="ARBA" id="ARBA00022801"/>
    </source>
</evidence>
<dbReference type="PIRSF" id="PIRSF003230">
    <property type="entry name" value="YbgC"/>
    <property type="match status" value="1"/>
</dbReference>
<dbReference type="GO" id="GO:0047617">
    <property type="term" value="F:fatty acyl-CoA hydrolase activity"/>
    <property type="evidence" value="ECO:0007669"/>
    <property type="project" value="TreeGrafter"/>
</dbReference>
<dbReference type="Pfam" id="PF13279">
    <property type="entry name" value="4HBT_2"/>
    <property type="match status" value="1"/>
</dbReference>
<evidence type="ECO:0000313" key="3">
    <source>
        <dbReference type="EMBL" id="MCC2126738.1"/>
    </source>
</evidence>
<dbReference type="Gene3D" id="3.10.129.10">
    <property type="entry name" value="Hotdog Thioesterase"/>
    <property type="match status" value="1"/>
</dbReference>
<accession>A0AAE3DAB9</accession>
<dbReference type="InterPro" id="IPR050563">
    <property type="entry name" value="4-hydroxybenzoyl-CoA_TE"/>
</dbReference>
<dbReference type="CDD" id="cd00586">
    <property type="entry name" value="4HBT"/>
    <property type="match status" value="1"/>
</dbReference>
<organism evidence="3 4">
    <name type="scientific">Hominiventricola filiformis</name>
    <dbReference type="NCBI Taxonomy" id="2885352"/>
    <lineage>
        <taxon>Bacteria</taxon>
        <taxon>Bacillati</taxon>
        <taxon>Bacillota</taxon>
        <taxon>Clostridia</taxon>
        <taxon>Lachnospirales</taxon>
        <taxon>Lachnospiraceae</taxon>
        <taxon>Hominiventricola</taxon>
    </lineage>
</organism>
<dbReference type="PANTHER" id="PTHR31793">
    <property type="entry name" value="4-HYDROXYBENZOYL-COA THIOESTERASE FAMILY MEMBER"/>
    <property type="match status" value="1"/>
</dbReference>
<dbReference type="Proteomes" id="UP001198220">
    <property type="component" value="Unassembled WGS sequence"/>
</dbReference>
<comment type="similarity">
    <text evidence="1">Belongs to the 4-hydroxybenzoyl-CoA thioesterase family.</text>
</comment>
<dbReference type="InterPro" id="IPR006684">
    <property type="entry name" value="YbgC/YbaW"/>
</dbReference>
<gene>
    <name evidence="3" type="ORF">LKD36_11160</name>
</gene>
<evidence type="ECO:0000313" key="4">
    <source>
        <dbReference type="Proteomes" id="UP001198220"/>
    </source>
</evidence>
<comment type="caution">
    <text evidence="3">The sequence shown here is derived from an EMBL/GenBank/DDBJ whole genome shotgun (WGS) entry which is preliminary data.</text>
</comment>
<dbReference type="NCBIfam" id="TIGR00051">
    <property type="entry name" value="YbgC/FadM family acyl-CoA thioesterase"/>
    <property type="match status" value="1"/>
</dbReference>
<evidence type="ECO:0000256" key="1">
    <source>
        <dbReference type="ARBA" id="ARBA00005953"/>
    </source>
</evidence>